<accession>A0A413FFS9</accession>
<gene>
    <name evidence="4" type="ORF">DWV29_10440</name>
</gene>
<evidence type="ECO:0000256" key="1">
    <source>
        <dbReference type="SAM" id="Coils"/>
    </source>
</evidence>
<keyword evidence="2" id="KW-1133">Transmembrane helix</keyword>
<sequence length="229" mass="25575">MRTNTWNSIKISMKLLVPHLIILALLAAGAIVSFVSVTNIRKQAERFYDGSFAVKNTAQTMNETLEAMQASLYRAISYDAQDITGEAISEARNQGTILQEQLARLIQNPSGDMEAIAKLENDLSELERRQEQVLVLAAQNKKSEALAYMEDNQIPVIEAVQTELAQFILPAKATERELMDSLRRTQRNAIILLVSLGAVSVLFAARDGAYIWRLYRESRGKPFGSAQMK</sequence>
<evidence type="ECO:0000313" key="5">
    <source>
        <dbReference type="Proteomes" id="UP000283880"/>
    </source>
</evidence>
<keyword evidence="2" id="KW-0812">Transmembrane</keyword>
<keyword evidence="1" id="KW-0175">Coiled coil</keyword>
<dbReference type="Pfam" id="PF12729">
    <property type="entry name" value="4HB_MCP_1"/>
    <property type="match status" value="1"/>
</dbReference>
<protein>
    <recommendedName>
        <fullName evidence="3">Chemotaxis methyl-accepting receptor HlyB-like 4HB MCP domain-containing protein</fullName>
    </recommendedName>
</protein>
<comment type="caution">
    <text evidence="4">The sequence shown here is derived from an EMBL/GenBank/DDBJ whole genome shotgun (WGS) entry which is preliminary data.</text>
</comment>
<keyword evidence="2" id="KW-0472">Membrane</keyword>
<dbReference type="RefSeq" id="WP_040412032.1">
    <property type="nucleotide sequence ID" value="NZ_JAWRJJ010000144.1"/>
</dbReference>
<dbReference type="InterPro" id="IPR024478">
    <property type="entry name" value="HlyB_4HB_MCP"/>
</dbReference>
<evidence type="ECO:0000259" key="3">
    <source>
        <dbReference type="Pfam" id="PF12729"/>
    </source>
</evidence>
<dbReference type="Proteomes" id="UP000283880">
    <property type="component" value="Unassembled WGS sequence"/>
</dbReference>
<evidence type="ECO:0000256" key="2">
    <source>
        <dbReference type="SAM" id="Phobius"/>
    </source>
</evidence>
<evidence type="ECO:0000313" key="4">
    <source>
        <dbReference type="EMBL" id="RGX29539.1"/>
    </source>
</evidence>
<name>A0A413FFS9_9FIRM</name>
<proteinExistence type="predicted"/>
<feature type="transmembrane region" description="Helical" evidence="2">
    <location>
        <begin position="189"/>
        <end position="212"/>
    </location>
</feature>
<dbReference type="AlphaFoldDB" id="A0A413FFS9"/>
<feature type="coiled-coil region" evidence="1">
    <location>
        <begin position="88"/>
        <end position="136"/>
    </location>
</feature>
<dbReference type="EMBL" id="QSBM01000007">
    <property type="protein sequence ID" value="RGX29539.1"/>
    <property type="molecule type" value="Genomic_DNA"/>
</dbReference>
<feature type="domain" description="Chemotaxis methyl-accepting receptor HlyB-like 4HB MCP" evidence="3">
    <location>
        <begin position="9"/>
        <end position="168"/>
    </location>
</feature>
<organism evidence="4 5">
    <name type="scientific">Enterocloster asparagiformis</name>
    <dbReference type="NCBI Taxonomy" id="333367"/>
    <lineage>
        <taxon>Bacteria</taxon>
        <taxon>Bacillati</taxon>
        <taxon>Bacillota</taxon>
        <taxon>Clostridia</taxon>
        <taxon>Lachnospirales</taxon>
        <taxon>Lachnospiraceae</taxon>
        <taxon>Enterocloster</taxon>
    </lineage>
</organism>
<reference evidence="4 5" key="1">
    <citation type="submission" date="2018-08" db="EMBL/GenBank/DDBJ databases">
        <title>A genome reference for cultivated species of the human gut microbiota.</title>
        <authorList>
            <person name="Zou Y."/>
            <person name="Xue W."/>
            <person name="Luo G."/>
        </authorList>
    </citation>
    <scope>NUCLEOTIDE SEQUENCE [LARGE SCALE GENOMIC DNA]</scope>
    <source>
        <strain evidence="4 5">AF04-15</strain>
    </source>
</reference>